<protein>
    <submittedName>
        <fullName evidence="1">Class I SAM-dependent methyltransferase</fullName>
    </submittedName>
</protein>
<dbReference type="SUPFAM" id="SSF53335">
    <property type="entry name" value="S-adenosyl-L-methionine-dependent methyltransferases"/>
    <property type="match status" value="1"/>
</dbReference>
<dbReference type="GO" id="GO:0032259">
    <property type="term" value="P:methylation"/>
    <property type="evidence" value="ECO:0007669"/>
    <property type="project" value="UniProtKB-KW"/>
</dbReference>
<dbReference type="CDD" id="cd02440">
    <property type="entry name" value="AdoMet_MTases"/>
    <property type="match status" value="1"/>
</dbReference>
<keyword evidence="1" id="KW-0808">Transferase</keyword>
<keyword evidence="1" id="KW-0489">Methyltransferase</keyword>
<proteinExistence type="predicted"/>
<sequence>MTETTSDAYYRSGEFLDVLSLDAWEHLGGPVRAALQGAPRELPIADLGAGSGLGVLVAARALPGAEIVAVEPSIVQRAALLARVGTDRELRQCVTVVAADAQTAELPERLGAALAINMIGHLAPDARRALWHRLADRLAAGAPLVVNAQPPAEAVTVPESEFAAVRVGRHTYRGSGSAEPVSDGEVAWHMRYQITDDQGRTVRDLRVTYRWHVVSVAALSDELAEAGFTVTAGPLDVLRAVR</sequence>
<dbReference type="GO" id="GO:0008168">
    <property type="term" value="F:methyltransferase activity"/>
    <property type="evidence" value="ECO:0007669"/>
    <property type="project" value="UniProtKB-KW"/>
</dbReference>
<organism evidence="1">
    <name type="scientific">Micromonospora carbonacea</name>
    <dbReference type="NCBI Taxonomy" id="47853"/>
    <lineage>
        <taxon>Bacteria</taxon>
        <taxon>Bacillati</taxon>
        <taxon>Actinomycetota</taxon>
        <taxon>Actinomycetes</taxon>
        <taxon>Micromonosporales</taxon>
        <taxon>Micromonosporaceae</taxon>
        <taxon>Micromonospora</taxon>
    </lineage>
</organism>
<accession>A0A7D5YD70</accession>
<gene>
    <name evidence="1" type="ORF">HZU44_18020</name>
</gene>
<dbReference type="Gene3D" id="3.40.50.150">
    <property type="entry name" value="Vaccinia Virus protein VP39"/>
    <property type="match status" value="1"/>
</dbReference>
<evidence type="ECO:0000313" key="1">
    <source>
        <dbReference type="EMBL" id="QLJ96796.1"/>
    </source>
</evidence>
<dbReference type="EMBL" id="CP058905">
    <property type="protein sequence ID" value="QLJ96796.1"/>
    <property type="molecule type" value="Genomic_DNA"/>
</dbReference>
<reference evidence="1" key="1">
    <citation type="submission" date="2020-08" db="EMBL/GenBank/DDBJ databases">
        <title>A bifunctional nitrone conjugated secondary metabolite targeting the ribosome.</title>
        <authorList>
            <person name="Limbrick E.M."/>
            <person name="Graf M."/>
            <person name="Derewacz D.K."/>
            <person name="Nguyen F."/>
            <person name="Spraggins J.M."/>
            <person name="Wieland M."/>
            <person name="Ynigez-Gutierrez A.E."/>
            <person name="Reisman B.J."/>
            <person name="Zinshteyn B."/>
            <person name="McCulloch K."/>
            <person name="Iverson T.M."/>
            <person name="Green R."/>
            <person name="Wilson D.N."/>
            <person name="Bachmann B.O."/>
        </authorList>
    </citation>
    <scope>NUCLEOTIDE SEQUENCE</scope>
    <source>
        <strain evidence="1">Africana</strain>
    </source>
</reference>
<name>A0A7D5YD70_9ACTN</name>
<dbReference type="AlphaFoldDB" id="A0A7D5YD70"/>
<dbReference type="InterPro" id="IPR029063">
    <property type="entry name" value="SAM-dependent_MTases_sf"/>
</dbReference>